<evidence type="ECO:0000256" key="2">
    <source>
        <dbReference type="SAM" id="MobiDB-lite"/>
    </source>
</evidence>
<gene>
    <name evidence="1" type="primary">MED17</name>
    <name evidence="3" type="ORF">FA14DRAFT_173262</name>
</gene>
<dbReference type="InParanoid" id="A0A316VB67"/>
<feature type="compositionally biased region" description="Acidic residues" evidence="2">
    <location>
        <begin position="289"/>
        <end position="305"/>
    </location>
</feature>
<feature type="region of interest" description="Disordered" evidence="2">
    <location>
        <begin position="207"/>
        <end position="227"/>
    </location>
</feature>
<dbReference type="Pfam" id="PF10156">
    <property type="entry name" value="Med17"/>
    <property type="match status" value="2"/>
</dbReference>
<keyword evidence="1" id="KW-0539">Nucleus</keyword>
<dbReference type="InterPro" id="IPR019313">
    <property type="entry name" value="Mediator_Med17"/>
</dbReference>
<dbReference type="GO" id="GO:0003712">
    <property type="term" value="F:transcription coregulator activity"/>
    <property type="evidence" value="ECO:0007669"/>
    <property type="project" value="InterPro"/>
</dbReference>
<dbReference type="EMBL" id="KZ819604">
    <property type="protein sequence ID" value="PWN33463.1"/>
    <property type="molecule type" value="Genomic_DNA"/>
</dbReference>
<comment type="similarity">
    <text evidence="1">Belongs to the Mediator complex subunit 17 family.</text>
</comment>
<protein>
    <recommendedName>
        <fullName evidence="1">Mediator of RNA polymerase II transcription subunit 17</fullName>
    </recommendedName>
    <alternativeName>
        <fullName evidence="1">Mediator complex subunit 17</fullName>
    </alternativeName>
</protein>
<dbReference type="STRING" id="1280837.A0A316VB67"/>
<keyword evidence="1" id="KW-0805">Transcription regulation</keyword>
<proteinExistence type="inferred from homology"/>
<evidence type="ECO:0000256" key="1">
    <source>
        <dbReference type="RuleBase" id="RU364140"/>
    </source>
</evidence>
<name>A0A316VB67_9BASI</name>
<feature type="region of interest" description="Disordered" evidence="2">
    <location>
        <begin position="283"/>
        <end position="307"/>
    </location>
</feature>
<keyword evidence="1" id="KW-0804">Transcription</keyword>
<keyword evidence="4" id="KW-1185">Reference proteome</keyword>
<reference evidence="3 4" key="1">
    <citation type="journal article" date="2018" name="Mol. Biol. Evol.">
        <title>Broad Genomic Sampling Reveals a Smut Pathogenic Ancestry of the Fungal Clade Ustilaginomycotina.</title>
        <authorList>
            <person name="Kijpornyongpan T."/>
            <person name="Mondo S.J."/>
            <person name="Barry K."/>
            <person name="Sandor L."/>
            <person name="Lee J."/>
            <person name="Lipzen A."/>
            <person name="Pangilinan J."/>
            <person name="LaButti K."/>
            <person name="Hainaut M."/>
            <person name="Henrissat B."/>
            <person name="Grigoriev I.V."/>
            <person name="Spatafora J.W."/>
            <person name="Aime M.C."/>
        </authorList>
    </citation>
    <scope>NUCLEOTIDE SEQUENCE [LARGE SCALE GENOMIC DNA]</scope>
    <source>
        <strain evidence="3 4">MCA 3882</strain>
    </source>
</reference>
<accession>A0A316VB67</accession>
<evidence type="ECO:0000313" key="3">
    <source>
        <dbReference type="EMBL" id="PWN33463.1"/>
    </source>
</evidence>
<comment type="function">
    <text evidence="1">Component of the Mediator complex, a coactivator involved in the regulated transcription of nearly all RNA polymerase II-dependent genes. Mediator functions as a bridge to convey information from gene-specific regulatory proteins to the basal RNA polymerase II transcription machinery. Mediator is recruited to promoters by direct interactions with regulatory proteins and serves as a scaffold for the assembly of a functional preinitiation complex with RNA polymerase II and the general transcription factors.</text>
</comment>
<comment type="subcellular location">
    <subcellularLocation>
        <location evidence="1">Nucleus</location>
    </subcellularLocation>
</comment>
<dbReference type="Proteomes" id="UP000245771">
    <property type="component" value="Unassembled WGS sequence"/>
</dbReference>
<sequence length="739" mass="80988">MSDDVLHLSIEPPLTITASARKSLEKARREALQSSSAKDAGSEEDGLKDSINSLQSTVEKITKLDTLRRAWIDENRSVKPPELPLSIRLQKLWSERGDFSRFRASTLLNDDSIVAKDGNADDAAVEEDLGAILSDLEDAAADADGQKKDGELDKEGTLNTKNGDVMSIQDMIQVRKDMLDKLGLAHNSLYFSHALVSLLINSTKPGNEAPSMAGSGGPGSITRAGSAAASNRLGADLLGGAASSRSVTGGTQAMGSSTALETELGIEPYVFGASRLEALRRDVEHSREDEDEDENMDEDDDDEGAEKERLRVERQIAKLLDEEVEEHAKDLIERVEGKKEGIRSAIDILRKGAKTIHPENEGAGREKVRWQALMLARRSGWSLTPDKPVRGTAAKKRELLQDFGPIKRDEPARDAWIGYGVPESSIRYARQALAYLSHSSTEGDRPADALLFASRPQKKVKLEVIIGEEVWTSDGPANGEDQRSSLDQVLRQAQSEFVDEELFDSIVAESRILSIAGLSNVSIDNEDQVTFDLNAFTKLRFVRQDTSKEVTDETGEGQHASPIMTSMLAILRLGLIRRYRQKAGIESKQKEATTESENVKAPLLQSLLGLIHYASFSAHLHVKLTLLTKLYPNVQLDLNMFERIGDVRSWLMIFLQQSDKIGNLEAIKQLGGSGTIFIDGKPFAYLSFGYPSQISLTLPLRKLSDGSGTGVNLPSVDLTSLEGILTKELVRLQGSKESL</sequence>
<feature type="compositionally biased region" description="Basic and acidic residues" evidence="2">
    <location>
        <begin position="22"/>
        <end position="31"/>
    </location>
</feature>
<keyword evidence="1" id="KW-0010">Activator</keyword>
<dbReference type="AlphaFoldDB" id="A0A316VB67"/>
<organism evidence="3 4">
    <name type="scientific">Meira miltonrushii</name>
    <dbReference type="NCBI Taxonomy" id="1280837"/>
    <lineage>
        <taxon>Eukaryota</taxon>
        <taxon>Fungi</taxon>
        <taxon>Dikarya</taxon>
        <taxon>Basidiomycota</taxon>
        <taxon>Ustilaginomycotina</taxon>
        <taxon>Exobasidiomycetes</taxon>
        <taxon>Exobasidiales</taxon>
        <taxon>Brachybasidiaceae</taxon>
        <taxon>Meira</taxon>
    </lineage>
</organism>
<evidence type="ECO:0000313" key="4">
    <source>
        <dbReference type="Proteomes" id="UP000245771"/>
    </source>
</evidence>
<dbReference type="GO" id="GO:0016592">
    <property type="term" value="C:mediator complex"/>
    <property type="evidence" value="ECO:0007669"/>
    <property type="project" value="InterPro"/>
</dbReference>
<dbReference type="GO" id="GO:0006357">
    <property type="term" value="P:regulation of transcription by RNA polymerase II"/>
    <property type="evidence" value="ECO:0007669"/>
    <property type="project" value="InterPro"/>
</dbReference>
<feature type="region of interest" description="Disordered" evidence="2">
    <location>
        <begin position="21"/>
        <end position="48"/>
    </location>
</feature>
<dbReference type="OrthoDB" id="1902587at2759"/>
<comment type="subunit">
    <text evidence="1">Component of the Mediator complex.</text>
</comment>